<name>L8E9K1_HUMAN</name>
<protein>
    <submittedName>
        <fullName evidence="1">Alternative protein DIS3L</fullName>
    </submittedName>
</protein>
<organism evidence="1">
    <name type="scientific">Homo sapiens</name>
    <name type="common">Human</name>
    <dbReference type="NCBI Taxonomy" id="9606"/>
    <lineage>
        <taxon>Eukaryota</taxon>
        <taxon>Metazoa</taxon>
        <taxon>Chordata</taxon>
        <taxon>Craniata</taxon>
        <taxon>Vertebrata</taxon>
        <taxon>Euteleostomi</taxon>
        <taxon>Mammalia</taxon>
        <taxon>Eutheria</taxon>
        <taxon>Euarchontoglires</taxon>
        <taxon>Primates</taxon>
        <taxon>Haplorrhini</taxon>
        <taxon>Catarrhini</taxon>
        <taxon>Hominidae</taxon>
        <taxon>Homo</taxon>
    </lineage>
</organism>
<dbReference type="AlphaFoldDB" id="L8E9K1"/>
<accession>L8E9K1</accession>
<dbReference type="ChiTaRS" id="DIS3L">
    <property type="organism name" value="human"/>
</dbReference>
<dbReference type="EMBL" id="HF584327">
    <property type="protein sequence ID" value="CCQ43824.1"/>
    <property type="molecule type" value="Genomic_DNA"/>
</dbReference>
<reference evidence="1" key="1">
    <citation type="journal article" date="2013" name="PLoS ONE">
        <title>Direct detection of alternative open reading frames translation products in human significantly expands the proteome.</title>
        <authorList>
            <person name="Vanderperre B."/>
            <person name="Lucier J.-F."/>
            <person name="Motard J."/>
            <person name="Tremblay G."/>
            <person name="Vanderperre S."/>
            <person name="Wisztorski M."/>
            <person name="Salzet M."/>
            <person name="Boisvert F.-M."/>
            <person name="Roucou X."/>
        </authorList>
    </citation>
    <scope>NUCLEOTIDE SEQUENCE</scope>
</reference>
<dbReference type="OrthoDB" id="372421at2759"/>
<proteinExistence type="predicted"/>
<sequence>MLLSATGKRRVHGEVADQEHIQRSCLVLSSLPGQDANCYGDRR</sequence>
<evidence type="ECO:0000313" key="1">
    <source>
        <dbReference type="EMBL" id="CCQ43824.1"/>
    </source>
</evidence>
<gene>
    <name evidence="1" type="primary">DIS3L</name>
</gene>